<organism evidence="2 3">
    <name type="scientific">Mycolicibacterium chlorophenolicum</name>
    <dbReference type="NCBI Taxonomy" id="37916"/>
    <lineage>
        <taxon>Bacteria</taxon>
        <taxon>Bacillati</taxon>
        <taxon>Actinomycetota</taxon>
        <taxon>Actinomycetes</taxon>
        <taxon>Mycobacteriales</taxon>
        <taxon>Mycobacteriaceae</taxon>
        <taxon>Mycolicibacterium</taxon>
    </lineage>
</organism>
<dbReference type="Proteomes" id="UP000036513">
    <property type="component" value="Unassembled WGS sequence"/>
</dbReference>
<sequence length="56" mass="6086">MTGLVILAVGGVMMIAVVVVWMVRVDQASQRKLDLMRAQWEAEGREGPCPGLGSWS</sequence>
<evidence type="ECO:0000256" key="1">
    <source>
        <dbReference type="SAM" id="Phobius"/>
    </source>
</evidence>
<reference evidence="2 3" key="1">
    <citation type="journal article" date="2015" name="Genome Biol. Evol.">
        <title>Characterization of Three Mycobacterium spp. with Potential Use in Bioremediation by Genome Sequencing and Comparative Genomics.</title>
        <authorList>
            <person name="Das S."/>
            <person name="Pettersson B.M."/>
            <person name="Behra P.R."/>
            <person name="Ramesh M."/>
            <person name="Dasgupta S."/>
            <person name="Bhattacharya A."/>
            <person name="Kirsebom L.A."/>
        </authorList>
    </citation>
    <scope>NUCLEOTIDE SEQUENCE [LARGE SCALE GENOMIC DNA]</scope>
    <source>
        <strain evidence="2 3">DSM 43826</strain>
    </source>
</reference>
<keyword evidence="1" id="KW-0472">Membrane</keyword>
<dbReference type="PATRIC" id="fig|37916.4.peg.4855"/>
<dbReference type="STRING" id="37916.MCHLDSM_04848"/>
<dbReference type="RefSeq" id="WP_156455015.1">
    <property type="nucleotide sequence ID" value="NZ_JYNL01000064.1"/>
</dbReference>
<proteinExistence type="predicted"/>
<dbReference type="AlphaFoldDB" id="A0A0J6VG30"/>
<keyword evidence="1" id="KW-1133">Transmembrane helix</keyword>
<feature type="transmembrane region" description="Helical" evidence="1">
    <location>
        <begin position="6"/>
        <end position="23"/>
    </location>
</feature>
<comment type="caution">
    <text evidence="2">The sequence shown here is derived from an EMBL/GenBank/DDBJ whole genome shotgun (WGS) entry which is preliminary data.</text>
</comment>
<name>A0A0J6VG30_9MYCO</name>
<gene>
    <name evidence="2" type="ORF">MCHLDSM_04848</name>
</gene>
<protein>
    <submittedName>
        <fullName evidence="2">Uncharacterized protein</fullName>
    </submittedName>
</protein>
<evidence type="ECO:0000313" key="2">
    <source>
        <dbReference type="EMBL" id="KMO69965.1"/>
    </source>
</evidence>
<accession>A0A0J6VG30</accession>
<keyword evidence="1" id="KW-0812">Transmembrane</keyword>
<evidence type="ECO:0000313" key="3">
    <source>
        <dbReference type="Proteomes" id="UP000036513"/>
    </source>
</evidence>
<keyword evidence="3" id="KW-1185">Reference proteome</keyword>
<dbReference type="EMBL" id="JYNL01000064">
    <property type="protein sequence ID" value="KMO69965.1"/>
    <property type="molecule type" value="Genomic_DNA"/>
</dbReference>